<keyword evidence="4" id="KW-1133">Transmembrane helix</keyword>
<dbReference type="EMBL" id="CAEY01000212">
    <property type="status" value="NOT_ANNOTATED_CDS"/>
    <property type="molecule type" value="Genomic_DNA"/>
</dbReference>
<organism evidence="6 7">
    <name type="scientific">Tetranychus urticae</name>
    <name type="common">Two-spotted spider mite</name>
    <dbReference type="NCBI Taxonomy" id="32264"/>
    <lineage>
        <taxon>Eukaryota</taxon>
        <taxon>Metazoa</taxon>
        <taxon>Ecdysozoa</taxon>
        <taxon>Arthropoda</taxon>
        <taxon>Chelicerata</taxon>
        <taxon>Arachnida</taxon>
        <taxon>Acari</taxon>
        <taxon>Acariformes</taxon>
        <taxon>Trombidiformes</taxon>
        <taxon>Prostigmata</taxon>
        <taxon>Eleutherengona</taxon>
        <taxon>Raphignathae</taxon>
        <taxon>Tetranychoidea</taxon>
        <taxon>Tetranychidae</taxon>
        <taxon>Tetranychus</taxon>
    </lineage>
</organism>
<sequence length="590" mass="66981">MSMVNSLTVKEPFKDCDNKLLQLSYGFKLTIPTESMNCTSNCSGHGDCYDGVCFCEVEYSGQACDNPNYSYYLALSTIYYFICATSFIQLVLCINSEFKRIKPRSIIRSFKITTQKALYFFICVATAIRGFYFSSPTNPSLRWANGLMNAYYPLVLSGSSLVVCFWAEVFHLYDVNVSRPSFLSKSFSGFVLFNIVSYSLLVAELLLFQFSDDHDIDKSMFMRVFNSIYAVLMLLVVIFFLIYGVEVYFKVRGAFIQGESCQANLSQLKQSRFGLISQATMLLITVLFLFSEVADELWKEKVPVLSRNAYRIIFRLSEIGIALWYPCVLWNCVRPERLWVLNPRRLLKRDPSDSSLHDPRSVETESALLVDNSINAWGTKNQDNLSRSIDCWICYDADRKDVGPLIQPCACKGDVSAVHHDCLKQWLMESHSSPENVHCKVCNEPYLVDRGEIWLPSGLTINHWLQTGGTTILMAITIAGAYMIVRLYQHISVRTISVGCAILIEYVCLRFLGFNILSAYQRAKFSAVKIISRSSEDYVSVIKDSRWNQNNQSNNKLTTVSQSIPVPEICSDLNCSDKNRDITSQSSSTN</sequence>
<feature type="transmembrane region" description="Helical" evidence="4">
    <location>
        <begin position="154"/>
        <end position="175"/>
    </location>
</feature>
<evidence type="ECO:0000259" key="5">
    <source>
        <dbReference type="PROSITE" id="PS51292"/>
    </source>
</evidence>
<dbReference type="Proteomes" id="UP000015104">
    <property type="component" value="Unassembled WGS sequence"/>
</dbReference>
<dbReference type="Gene3D" id="2.60.120.260">
    <property type="entry name" value="Galactose-binding domain-like"/>
    <property type="match status" value="1"/>
</dbReference>
<dbReference type="STRING" id="32264.T1KLR8"/>
<gene>
    <name evidence="6" type="primary">107365274</name>
</gene>
<dbReference type="SUPFAM" id="SSF57850">
    <property type="entry name" value="RING/U-box"/>
    <property type="match status" value="1"/>
</dbReference>
<name>T1KLR8_TETUR</name>
<dbReference type="Pfam" id="PF12906">
    <property type="entry name" value="RINGv"/>
    <property type="match status" value="1"/>
</dbReference>
<dbReference type="PANTHER" id="PTHR20893:SF2">
    <property type="entry name" value="LD08641P"/>
    <property type="match status" value="1"/>
</dbReference>
<evidence type="ECO:0000256" key="1">
    <source>
        <dbReference type="ARBA" id="ARBA00022723"/>
    </source>
</evidence>
<feature type="transmembrane region" description="Helical" evidence="4">
    <location>
        <begin position="464"/>
        <end position="485"/>
    </location>
</feature>
<proteinExistence type="predicted"/>
<feature type="transmembrane region" description="Helical" evidence="4">
    <location>
        <begin position="228"/>
        <end position="249"/>
    </location>
</feature>
<evidence type="ECO:0000256" key="3">
    <source>
        <dbReference type="ARBA" id="ARBA00022833"/>
    </source>
</evidence>
<dbReference type="Gene3D" id="3.30.40.10">
    <property type="entry name" value="Zinc/RING finger domain, C3HC4 (zinc finger)"/>
    <property type="match status" value="1"/>
</dbReference>
<evidence type="ECO:0000256" key="4">
    <source>
        <dbReference type="SAM" id="Phobius"/>
    </source>
</evidence>
<dbReference type="eggNOG" id="KOG1609">
    <property type="taxonomic scope" value="Eukaryota"/>
</dbReference>
<keyword evidence="3" id="KW-0862">Zinc</keyword>
<accession>T1KLR8</accession>
<evidence type="ECO:0000313" key="6">
    <source>
        <dbReference type="EnsemblMetazoa" id="tetur14g03410.1"/>
    </source>
</evidence>
<keyword evidence="4" id="KW-0472">Membrane</keyword>
<feature type="transmembrane region" description="Helical" evidence="4">
    <location>
        <begin position="78"/>
        <end position="96"/>
    </location>
</feature>
<dbReference type="CDD" id="cd16495">
    <property type="entry name" value="RING_CH-C4HC3_MARCH"/>
    <property type="match status" value="1"/>
</dbReference>
<dbReference type="PROSITE" id="PS51292">
    <property type="entry name" value="ZF_RING_CH"/>
    <property type="match status" value="1"/>
</dbReference>
<feature type="transmembrane region" description="Helical" evidence="4">
    <location>
        <begin position="312"/>
        <end position="333"/>
    </location>
</feature>
<feature type="transmembrane region" description="Helical" evidence="4">
    <location>
        <begin position="117"/>
        <end position="134"/>
    </location>
</feature>
<evidence type="ECO:0000313" key="7">
    <source>
        <dbReference type="Proteomes" id="UP000015104"/>
    </source>
</evidence>
<keyword evidence="1" id="KW-0479">Metal-binding</keyword>
<keyword evidence="2" id="KW-0863">Zinc-finger</keyword>
<dbReference type="KEGG" id="tut:107365274"/>
<dbReference type="HOGENOM" id="CLU_036656_0_0_1"/>
<dbReference type="SMART" id="SM00744">
    <property type="entry name" value="RINGv"/>
    <property type="match status" value="1"/>
</dbReference>
<dbReference type="OMA" id="ICYDTDK"/>
<dbReference type="InterPro" id="IPR011016">
    <property type="entry name" value="Znf_RING-CH"/>
</dbReference>
<dbReference type="PANTHER" id="PTHR20893">
    <property type="entry name" value="LD08641P"/>
    <property type="match status" value="1"/>
</dbReference>
<dbReference type="OrthoDB" id="2154780at2759"/>
<reference evidence="7" key="1">
    <citation type="submission" date="2011-08" db="EMBL/GenBank/DDBJ databases">
        <authorList>
            <person name="Rombauts S."/>
        </authorList>
    </citation>
    <scope>NUCLEOTIDE SEQUENCE</scope>
    <source>
        <strain evidence="7">London</strain>
    </source>
</reference>
<keyword evidence="4" id="KW-0812">Transmembrane</keyword>
<protein>
    <recommendedName>
        <fullName evidence="5">RING-CH-type domain-containing protein</fullName>
    </recommendedName>
</protein>
<dbReference type="GO" id="GO:0008270">
    <property type="term" value="F:zinc ion binding"/>
    <property type="evidence" value="ECO:0007669"/>
    <property type="project" value="UniProtKB-KW"/>
</dbReference>
<reference evidence="6" key="2">
    <citation type="submission" date="2015-06" db="UniProtKB">
        <authorList>
            <consortium name="EnsemblMetazoa"/>
        </authorList>
    </citation>
    <scope>IDENTIFICATION</scope>
</reference>
<dbReference type="EnsemblMetazoa" id="tetur14g03410.1">
    <property type="protein sequence ID" value="tetur14g03410.1"/>
    <property type="gene ID" value="tetur14g03410"/>
</dbReference>
<feature type="domain" description="RING-CH-type" evidence="5">
    <location>
        <begin position="383"/>
        <end position="449"/>
    </location>
</feature>
<feature type="transmembrane region" description="Helical" evidence="4">
    <location>
        <begin position="187"/>
        <end position="208"/>
    </location>
</feature>
<feature type="transmembrane region" description="Helical" evidence="4">
    <location>
        <begin position="491"/>
        <end position="512"/>
    </location>
</feature>
<evidence type="ECO:0000256" key="2">
    <source>
        <dbReference type="ARBA" id="ARBA00022771"/>
    </source>
</evidence>
<keyword evidence="7" id="KW-1185">Reference proteome</keyword>
<dbReference type="AlphaFoldDB" id="T1KLR8"/>
<feature type="transmembrane region" description="Helical" evidence="4">
    <location>
        <begin position="273"/>
        <end position="292"/>
    </location>
</feature>
<dbReference type="InterPro" id="IPR013083">
    <property type="entry name" value="Znf_RING/FYVE/PHD"/>
</dbReference>